<protein>
    <recommendedName>
        <fullName evidence="1">Aspartyl/glutamyl-tRNA(Asn/Gln) amidotransferase subunit C</fullName>
        <shortName evidence="1">Asp/Glu-ADT subunit C</shortName>
        <ecNumber evidence="1">6.3.5.-</ecNumber>
    </recommendedName>
</protein>
<gene>
    <name evidence="1 2" type="primary">gatC</name>
    <name evidence="2" type="ORF">SIID45300_03291</name>
</gene>
<dbReference type="Proteomes" id="UP001628193">
    <property type="component" value="Unassembled WGS sequence"/>
</dbReference>
<evidence type="ECO:0000313" key="3">
    <source>
        <dbReference type="Proteomes" id="UP001628193"/>
    </source>
</evidence>
<comment type="catalytic activity">
    <reaction evidence="1">
        <text>L-aspartyl-tRNA(Asn) + L-glutamine + ATP + H2O = L-asparaginyl-tRNA(Asn) + L-glutamate + ADP + phosphate + 2 H(+)</text>
        <dbReference type="Rhea" id="RHEA:14513"/>
        <dbReference type="Rhea" id="RHEA-COMP:9674"/>
        <dbReference type="Rhea" id="RHEA-COMP:9677"/>
        <dbReference type="ChEBI" id="CHEBI:15377"/>
        <dbReference type="ChEBI" id="CHEBI:15378"/>
        <dbReference type="ChEBI" id="CHEBI:29985"/>
        <dbReference type="ChEBI" id="CHEBI:30616"/>
        <dbReference type="ChEBI" id="CHEBI:43474"/>
        <dbReference type="ChEBI" id="CHEBI:58359"/>
        <dbReference type="ChEBI" id="CHEBI:78515"/>
        <dbReference type="ChEBI" id="CHEBI:78516"/>
        <dbReference type="ChEBI" id="CHEBI:456216"/>
    </reaction>
</comment>
<accession>A0ABQ0CDF6</accession>
<comment type="similarity">
    <text evidence="1">Belongs to the GatC family.</text>
</comment>
<dbReference type="HAMAP" id="MF_00122">
    <property type="entry name" value="GatC"/>
    <property type="match status" value="1"/>
</dbReference>
<dbReference type="EMBL" id="BAAFGK010000005">
    <property type="protein sequence ID" value="GAB0058931.1"/>
    <property type="molecule type" value="Genomic_DNA"/>
</dbReference>
<evidence type="ECO:0000313" key="2">
    <source>
        <dbReference type="EMBL" id="GAB0058931.1"/>
    </source>
</evidence>
<dbReference type="EC" id="6.3.5.-" evidence="1"/>
<evidence type="ECO:0000256" key="1">
    <source>
        <dbReference type="HAMAP-Rule" id="MF_00122"/>
    </source>
</evidence>
<dbReference type="PANTHER" id="PTHR15004:SF0">
    <property type="entry name" value="GLUTAMYL-TRNA(GLN) AMIDOTRANSFERASE SUBUNIT C, MITOCHONDRIAL"/>
    <property type="match status" value="1"/>
</dbReference>
<dbReference type="NCBIfam" id="TIGR00135">
    <property type="entry name" value="gatC"/>
    <property type="match status" value="1"/>
</dbReference>
<dbReference type="PANTHER" id="PTHR15004">
    <property type="entry name" value="GLUTAMYL-TRNA(GLN) AMIDOTRANSFERASE SUBUNIT C, MITOCHONDRIAL"/>
    <property type="match status" value="1"/>
</dbReference>
<keyword evidence="1 2" id="KW-0436">Ligase</keyword>
<dbReference type="InterPro" id="IPR003837">
    <property type="entry name" value="GatC"/>
</dbReference>
<keyword evidence="1" id="KW-0067">ATP-binding</keyword>
<organism evidence="2 3">
    <name type="scientific">Candidatus Magnetaquiglobus chichijimensis</name>
    <dbReference type="NCBI Taxonomy" id="3141448"/>
    <lineage>
        <taxon>Bacteria</taxon>
        <taxon>Pseudomonadati</taxon>
        <taxon>Pseudomonadota</taxon>
        <taxon>Magnetococcia</taxon>
        <taxon>Magnetococcales</taxon>
        <taxon>Candidatus Magnetaquicoccaceae</taxon>
        <taxon>Candidatus Magnetaquiglobus</taxon>
    </lineage>
</organism>
<comment type="caution">
    <text evidence="2">The sequence shown here is derived from an EMBL/GenBank/DDBJ whole genome shotgun (WGS) entry which is preliminary data.</text>
</comment>
<dbReference type="RefSeq" id="WP_420906648.1">
    <property type="nucleotide sequence ID" value="NZ_BAAFGK010000005.1"/>
</dbReference>
<dbReference type="Pfam" id="PF02686">
    <property type="entry name" value="GatC"/>
    <property type="match status" value="1"/>
</dbReference>
<keyword evidence="1" id="KW-0648">Protein biosynthesis</keyword>
<dbReference type="InterPro" id="IPR036113">
    <property type="entry name" value="Asp/Glu-ADT_sf_sub_c"/>
</dbReference>
<comment type="subunit">
    <text evidence="1">Heterotrimer of A, B and C subunits.</text>
</comment>
<reference evidence="2 3" key="1">
    <citation type="submission" date="2024-09" db="EMBL/GenBank/DDBJ databases">
        <title>Draft genome sequence of Candidatus Magnetaquicoccaceae bacterium FCR-1.</title>
        <authorList>
            <person name="Shimoshige H."/>
            <person name="Shimamura S."/>
            <person name="Taoka A."/>
            <person name="Kobayashi H."/>
            <person name="Maekawa T."/>
        </authorList>
    </citation>
    <scope>NUCLEOTIDE SEQUENCE [LARGE SCALE GENOMIC DNA]</scope>
    <source>
        <strain evidence="2 3">FCR-1</strain>
    </source>
</reference>
<dbReference type="GO" id="GO:0016874">
    <property type="term" value="F:ligase activity"/>
    <property type="evidence" value="ECO:0007669"/>
    <property type="project" value="UniProtKB-KW"/>
</dbReference>
<comment type="function">
    <text evidence="1">Allows the formation of correctly charged Asn-tRNA(Asn) or Gln-tRNA(Gln) through the transamidation of misacylated Asp-tRNA(Asn) or Glu-tRNA(Gln) in organisms which lack either or both of asparaginyl-tRNA or glutaminyl-tRNA synthetases. The reaction takes place in the presence of glutamine and ATP through an activated phospho-Asp-tRNA(Asn) or phospho-Glu-tRNA(Gln).</text>
</comment>
<keyword evidence="1" id="KW-0547">Nucleotide-binding</keyword>
<proteinExistence type="inferred from homology"/>
<dbReference type="SUPFAM" id="SSF141000">
    <property type="entry name" value="Glu-tRNAGln amidotransferase C subunit"/>
    <property type="match status" value="1"/>
</dbReference>
<sequence length="95" mass="10604">MSITEETIRHVATLARLEISDAEIHTYTDQLARILGLMEQLRAIPTDGVASMSHAVAMTTPEREDRVVNENRRDAMLANAPDAEEGCFRVPKIIE</sequence>
<comment type="catalytic activity">
    <reaction evidence="1">
        <text>L-glutamyl-tRNA(Gln) + L-glutamine + ATP + H2O = L-glutaminyl-tRNA(Gln) + L-glutamate + ADP + phosphate + H(+)</text>
        <dbReference type="Rhea" id="RHEA:17521"/>
        <dbReference type="Rhea" id="RHEA-COMP:9681"/>
        <dbReference type="Rhea" id="RHEA-COMP:9684"/>
        <dbReference type="ChEBI" id="CHEBI:15377"/>
        <dbReference type="ChEBI" id="CHEBI:15378"/>
        <dbReference type="ChEBI" id="CHEBI:29985"/>
        <dbReference type="ChEBI" id="CHEBI:30616"/>
        <dbReference type="ChEBI" id="CHEBI:43474"/>
        <dbReference type="ChEBI" id="CHEBI:58359"/>
        <dbReference type="ChEBI" id="CHEBI:78520"/>
        <dbReference type="ChEBI" id="CHEBI:78521"/>
        <dbReference type="ChEBI" id="CHEBI:456216"/>
    </reaction>
</comment>
<dbReference type="Gene3D" id="1.10.20.60">
    <property type="entry name" value="Glu-tRNAGln amidotransferase C subunit, N-terminal domain"/>
    <property type="match status" value="1"/>
</dbReference>
<keyword evidence="3" id="KW-1185">Reference proteome</keyword>
<name>A0ABQ0CDF6_9PROT</name>